<evidence type="ECO:0000313" key="2">
    <source>
        <dbReference type="Proteomes" id="UP000029867"/>
    </source>
</evidence>
<sequence>TTDRIDKFVGVLNKVPDNFPLSRMKRFVINNIIEFSDYNTQINVKRSLVKVEVNRLDRLKNSLKKDN</sequence>
<organism evidence="1 2">
    <name type="scientific">Pichia kudriavzevii</name>
    <name type="common">Yeast</name>
    <name type="synonym">Issatchenkia orientalis</name>
    <dbReference type="NCBI Taxonomy" id="4909"/>
    <lineage>
        <taxon>Eukaryota</taxon>
        <taxon>Fungi</taxon>
        <taxon>Dikarya</taxon>
        <taxon>Ascomycota</taxon>
        <taxon>Saccharomycotina</taxon>
        <taxon>Pichiomycetes</taxon>
        <taxon>Pichiales</taxon>
        <taxon>Pichiaceae</taxon>
        <taxon>Pichia</taxon>
    </lineage>
</organism>
<proteinExistence type="predicted"/>
<dbReference type="HOGENOM" id="CLU_2819481_0_0_1"/>
<gene>
    <name evidence="1" type="ORF">JL09_g5442</name>
</gene>
<dbReference type="VEuPathDB" id="FungiDB:C5L36_0B07400"/>
<feature type="non-terminal residue" evidence="1">
    <location>
        <position position="1"/>
    </location>
</feature>
<accession>A0A099NRP2</accession>
<protein>
    <submittedName>
        <fullName evidence="1">Uncharacterized protein</fullName>
    </submittedName>
</protein>
<reference evidence="2" key="1">
    <citation type="journal article" date="2014" name="Microb. Cell Fact.">
        <title>Exploiting Issatchenkia orientalis SD108 for succinic acid production.</title>
        <authorList>
            <person name="Xiao H."/>
            <person name="Shao Z."/>
            <person name="Jiang Y."/>
            <person name="Dole S."/>
            <person name="Zhao H."/>
        </authorList>
    </citation>
    <scope>NUCLEOTIDE SEQUENCE [LARGE SCALE GENOMIC DNA]</scope>
    <source>
        <strain evidence="2">SD108</strain>
    </source>
</reference>
<dbReference type="Proteomes" id="UP000029867">
    <property type="component" value="Unassembled WGS sequence"/>
</dbReference>
<name>A0A099NRP2_PICKU</name>
<evidence type="ECO:0000313" key="1">
    <source>
        <dbReference type="EMBL" id="KGK35408.1"/>
    </source>
</evidence>
<dbReference type="AlphaFoldDB" id="A0A099NRP2"/>
<dbReference type="EMBL" id="JQFK01000673">
    <property type="protein sequence ID" value="KGK35408.1"/>
    <property type="molecule type" value="Genomic_DNA"/>
</dbReference>
<comment type="caution">
    <text evidence="1">The sequence shown here is derived from an EMBL/GenBank/DDBJ whole genome shotgun (WGS) entry which is preliminary data.</text>
</comment>